<name>A0A8D2JQE3_SCIVU</name>
<keyword evidence="2" id="KW-1064">Adaptive immunity</keyword>
<evidence type="ECO:0000256" key="1">
    <source>
        <dbReference type="ARBA" id="ARBA00022859"/>
    </source>
</evidence>
<dbReference type="SMART" id="SM00406">
    <property type="entry name" value="IGv"/>
    <property type="match status" value="1"/>
</dbReference>
<dbReference type="GeneTree" id="ENSGT00940000162515"/>
<dbReference type="Pfam" id="PF07686">
    <property type="entry name" value="V-set"/>
    <property type="match status" value="1"/>
</dbReference>
<protein>
    <recommendedName>
        <fullName evidence="4">Ig-like domain-containing protein</fullName>
    </recommendedName>
</protein>
<dbReference type="InterPro" id="IPR007110">
    <property type="entry name" value="Ig-like_dom"/>
</dbReference>
<dbReference type="SUPFAM" id="SSF48726">
    <property type="entry name" value="Immunoglobulin"/>
    <property type="match status" value="1"/>
</dbReference>
<evidence type="ECO:0000313" key="6">
    <source>
        <dbReference type="Proteomes" id="UP000694564"/>
    </source>
</evidence>
<accession>A0A8D2JQE3</accession>
<dbReference type="GO" id="GO:0019814">
    <property type="term" value="C:immunoglobulin complex"/>
    <property type="evidence" value="ECO:0007669"/>
    <property type="project" value="UniProtKB-KW"/>
</dbReference>
<dbReference type="InterPro" id="IPR050150">
    <property type="entry name" value="IgV_Light_Chain"/>
</dbReference>
<evidence type="ECO:0000313" key="5">
    <source>
        <dbReference type="Ensembl" id="ENSSVLP00005027181.1"/>
    </source>
</evidence>
<evidence type="ECO:0000256" key="2">
    <source>
        <dbReference type="ARBA" id="ARBA00023130"/>
    </source>
</evidence>
<reference evidence="5" key="2">
    <citation type="submission" date="2025-09" db="UniProtKB">
        <authorList>
            <consortium name="Ensembl"/>
        </authorList>
    </citation>
    <scope>IDENTIFICATION</scope>
</reference>
<reference evidence="5" key="1">
    <citation type="submission" date="2025-08" db="UniProtKB">
        <authorList>
            <consortium name="Ensembl"/>
        </authorList>
    </citation>
    <scope>IDENTIFICATION</scope>
</reference>
<keyword evidence="1" id="KW-0391">Immunity</keyword>
<dbReference type="InterPro" id="IPR036179">
    <property type="entry name" value="Ig-like_dom_sf"/>
</dbReference>
<dbReference type="InterPro" id="IPR013783">
    <property type="entry name" value="Ig-like_fold"/>
</dbReference>
<evidence type="ECO:0000256" key="3">
    <source>
        <dbReference type="ARBA" id="ARBA00043265"/>
    </source>
</evidence>
<keyword evidence="6" id="KW-1185">Reference proteome</keyword>
<dbReference type="GO" id="GO:0005886">
    <property type="term" value="C:plasma membrane"/>
    <property type="evidence" value="ECO:0007669"/>
    <property type="project" value="UniProtKB-ARBA"/>
</dbReference>
<proteinExistence type="predicted"/>
<dbReference type="OrthoDB" id="10012075at2759"/>
<keyword evidence="3" id="KW-1280">Immunoglobulin</keyword>
<dbReference type="GO" id="GO:0002250">
    <property type="term" value="P:adaptive immune response"/>
    <property type="evidence" value="ECO:0007669"/>
    <property type="project" value="UniProtKB-KW"/>
</dbReference>
<dbReference type="PANTHER" id="PTHR23267">
    <property type="entry name" value="IMMUNOGLOBULIN LIGHT CHAIN"/>
    <property type="match status" value="1"/>
</dbReference>
<evidence type="ECO:0000259" key="4">
    <source>
        <dbReference type="PROSITE" id="PS50835"/>
    </source>
</evidence>
<dbReference type="GO" id="GO:0005576">
    <property type="term" value="C:extracellular region"/>
    <property type="evidence" value="ECO:0007669"/>
    <property type="project" value="UniProtKB-ARBA"/>
</dbReference>
<dbReference type="Gene3D" id="2.60.40.10">
    <property type="entry name" value="Immunoglobulins"/>
    <property type="match status" value="1"/>
</dbReference>
<sequence>SDIQMTQSPSLLSVTQADRVIITCRASEGISNNLHWYQQKPGQAPMLLICYANNLRSGVPLRFTGSGFGTAFTLTIRSLEPEYVAKYYCQQGWNYPPTVIQAC</sequence>
<dbReference type="AlphaFoldDB" id="A0A8D2JQE3"/>
<dbReference type="Ensembl" id="ENSSVLT00005030216.1">
    <property type="protein sequence ID" value="ENSSVLP00005027181.1"/>
    <property type="gene ID" value="ENSSVLG00005021520.1"/>
</dbReference>
<dbReference type="FunFam" id="2.60.40.10:FF:000212">
    <property type="entry name" value="Immunoglobulin kappa chain variable 12-38"/>
    <property type="match status" value="1"/>
</dbReference>
<dbReference type="InterPro" id="IPR013106">
    <property type="entry name" value="Ig_V-set"/>
</dbReference>
<feature type="domain" description="Ig-like" evidence="4">
    <location>
        <begin position="3"/>
        <end position="90"/>
    </location>
</feature>
<dbReference type="PROSITE" id="PS50835">
    <property type="entry name" value="IG_LIKE"/>
    <property type="match status" value="1"/>
</dbReference>
<organism evidence="5 6">
    <name type="scientific">Sciurus vulgaris</name>
    <name type="common">Eurasian red squirrel</name>
    <dbReference type="NCBI Taxonomy" id="55149"/>
    <lineage>
        <taxon>Eukaryota</taxon>
        <taxon>Metazoa</taxon>
        <taxon>Chordata</taxon>
        <taxon>Craniata</taxon>
        <taxon>Vertebrata</taxon>
        <taxon>Euteleostomi</taxon>
        <taxon>Mammalia</taxon>
        <taxon>Eutheria</taxon>
        <taxon>Euarchontoglires</taxon>
        <taxon>Glires</taxon>
        <taxon>Rodentia</taxon>
        <taxon>Sciuromorpha</taxon>
        <taxon>Sciuridae</taxon>
        <taxon>Sciurinae</taxon>
        <taxon>Sciurini</taxon>
        <taxon>Sciurus</taxon>
    </lineage>
</organism>
<dbReference type="Proteomes" id="UP000694564">
    <property type="component" value="Chromosome 14"/>
</dbReference>